<evidence type="ECO:0000313" key="1">
    <source>
        <dbReference type="EMBL" id="KAI4813189.1"/>
    </source>
</evidence>
<protein>
    <submittedName>
        <fullName evidence="1">Uncharacterized protein</fullName>
    </submittedName>
</protein>
<sequence length="2016" mass="221417">MTEFYLSDSNASYLRAARAGNLEKVLDYLKTGVEINICNQNGLNALHLASKEGHVEVVAELLKLEAAVDAATKKGNTALHIASLAGQTEVVKELVTNGANVNSQSQNGFTPLYMAAQENHLEVVRLLLENSASQSMATEDGFTPLAVALQQGHDQVVSLLLENDTKGKVRLPALHIAARKDDTKAAALLLQNDHNADVESKSGFTPLHIAAHYGNINVATLLLNRGAAVDFMARNDIIPLHVASKRGNSNMLKLLLDRGSKIDAKTKDGLTPLHCGARSGHEQIVEILLDRGAPFLSKTKNGLSPLHMATQGDHLNCVQLLLQHDVPVDDVTNDYLTALHVAAHCGHYKVAKLIVDKKANPNAKALNGFTPLHIACKKNRVKVMELLLKHGASIQAVTESGLTPIHVAAFMGHENIVHALTNHGASPNTTNVRGETSLHMAARAGQADVVRYLLKNGAKVETKSKDDQTALHISSRLGKVDIVQQLLQCGASANAATTSGYTPLHLAAREGHQDVAAMLLEHGAMLCSSTKKGFSPLHVAAKYGKMEVASLLLQKRAAPDAAGKNGYTPLHIAAKKNQMDIGTTLLEYGADTNAVTRQGISPIHLAAQEGSVDLVSLLLTKNANVNTCNKSGLTPLHLAAQEDKVNVAEVLLNHGADVNPQTKMGYTPLHVACHYGNAKMANILLQNHAGVNGKTKNGYTPLHQAAQQGHTHIINLLLQHGASANELTLNGNAALSIARRLGYISVVDTLRPVTDENLTTMSASEKHKINVPETMNEFLDMSDDEGEDAMTGDTDKYLRPQDLKELGDDSLPQEGYMGFSIGARSASLRSFSSDRSNTLNRSSFARDSMMIEEILAPTKDTHLAVTRDYSTECMRRYSWTPDTVDHSPNTVSSPIHSGFLVSFMVDARGGSMRGSRHNGMRIIIPPRKCTAPTRITCRLAKRHKLAYPPPMVEGEGLVSRLVEVGPAGAQFLGPVIVEIPHFGSMRGKERELIVLRSENGDTWKEHQSDARPEDLFELLSGMDEELDSPIELEKKRICRIVTSDFPQYFAVVSRIKQESNHMGPDGGMLSSSTVPMVQASFPQGALTKKIRVGLQAQPVPDDMARAILGNRATFSPIVTVEPRRRKFHKPITMTIPVPPRSAEGHPSGHRGDTAPCLRLLCSITGGTSPAQWEDITGTTPLSFVTECVSFTTNVSARFWLADCHQIPETVGLASQLYRELICVPYLAKFVVFAKMNDAIEARLRCFCMTDDKVDKTLEQQENFEEVARSKDIEVLEGKPIHVDCYGNLSPLTKSGQQLVFNFYSFKENRLPFNVKIRDMGQEPCGRLSFLKEPKSIKGLPQTAICNLNITLPNHKKDLESDPDDETEKPERRHTFASLALRKRYSYLTDPAASPQSPCERTDLRMAIVADHLGLSWTELAREMNFTVDEINHIRLENPNSLTAQSFMLLKKWVSREGKNATTDALSSVLTKVNRMDIVTLLEGPIFDYDFQSILAELQSPAALHSNPNFLEPELPVTPNPALLAHHQQHHYPDPDTPLLADSQPHSLPWSPEIEKGGELESPPRSPPRPCELALSVPVFVLPDPIPPKFRKPHIALNDQLLLSEEEDRSCHEMELIHRPKSQSLPAMCELDVDMAYSTSSPSFSSVSSITPLSDDRAQIGDGGVQMGSPNWDQEDICLKGGEKEVIEELKKVVAKLVDGNGFVEKWVEQDLIKNVERKCEMITKDRCELEKENIILAEEKDMINDGDNETACEVEEVRDMQDLSEEQHNVIEIGHEVEKGSTSEAEAVKDGIDEIAEVQTCERGSQERVYHDDRVDDGQQRFKEDQGGQSVALLSPQAWVEALGERQPSESESNEEEEEGDRDKEIPEGSLFEEVEKEEGSEDKKEDAEMTEAQEALDQVEQAEKEVCSLSGWHSDSSSVNVEPPTPGRSVSSDLLDRRESQEISSESITSSSRGESGKSRRNGNNSRHSPQDRSSDSSNGRKEEGALVSEKKQGEGSRNSRRKDDRRSGDKKLHS</sequence>
<comment type="caution">
    <text evidence="1">The sequence shown here is derived from an EMBL/GenBank/DDBJ whole genome shotgun (WGS) entry which is preliminary data.</text>
</comment>
<organism evidence="1 2">
    <name type="scientific">Chaenocephalus aceratus</name>
    <name type="common">Blackfin icefish</name>
    <name type="synonym">Chaenichthys aceratus</name>
    <dbReference type="NCBI Taxonomy" id="36190"/>
    <lineage>
        <taxon>Eukaryota</taxon>
        <taxon>Metazoa</taxon>
        <taxon>Chordata</taxon>
        <taxon>Craniata</taxon>
        <taxon>Vertebrata</taxon>
        <taxon>Euteleostomi</taxon>
        <taxon>Actinopterygii</taxon>
        <taxon>Neopterygii</taxon>
        <taxon>Teleostei</taxon>
        <taxon>Neoteleostei</taxon>
        <taxon>Acanthomorphata</taxon>
        <taxon>Eupercaria</taxon>
        <taxon>Perciformes</taxon>
        <taxon>Notothenioidei</taxon>
        <taxon>Channichthyidae</taxon>
        <taxon>Chaenocephalus</taxon>
    </lineage>
</organism>
<dbReference type="EMBL" id="CM043806">
    <property type="protein sequence ID" value="KAI4813189.1"/>
    <property type="molecule type" value="Genomic_DNA"/>
</dbReference>
<proteinExistence type="predicted"/>
<gene>
    <name evidence="1" type="ORF">KUCAC02_024535</name>
</gene>
<dbReference type="Proteomes" id="UP001057452">
    <property type="component" value="Chromosome 22"/>
</dbReference>
<keyword evidence="2" id="KW-1185">Reference proteome</keyword>
<reference evidence="1" key="1">
    <citation type="submission" date="2022-05" db="EMBL/GenBank/DDBJ databases">
        <title>Chromosome-level genome of Chaenocephalus aceratus.</title>
        <authorList>
            <person name="Park H."/>
        </authorList>
    </citation>
    <scope>NUCLEOTIDE SEQUENCE</scope>
    <source>
        <strain evidence="1">KU_202001</strain>
    </source>
</reference>
<name>A0ACB9WI25_CHAAC</name>
<evidence type="ECO:0000313" key="2">
    <source>
        <dbReference type="Proteomes" id="UP001057452"/>
    </source>
</evidence>
<accession>A0ACB9WI25</accession>